<feature type="domain" description="Molybdopterin oxidoreductase" evidence="5">
    <location>
        <begin position="5"/>
        <end position="96"/>
    </location>
</feature>
<dbReference type="RefSeq" id="WP_377789818.1">
    <property type="nucleotide sequence ID" value="NZ_JBHLYQ010000085.1"/>
</dbReference>
<dbReference type="InterPro" id="IPR006657">
    <property type="entry name" value="MoPterin_dinucl-bd_dom"/>
</dbReference>
<keyword evidence="3" id="KW-0411">Iron-sulfur</keyword>
<name>A0ABV6C5P1_9ACTN</name>
<evidence type="ECO:0000256" key="4">
    <source>
        <dbReference type="SAM" id="MobiDB-lite"/>
    </source>
</evidence>
<dbReference type="Pfam" id="PF00384">
    <property type="entry name" value="Molybdopterin"/>
    <property type="match status" value="1"/>
</dbReference>
<gene>
    <name evidence="7" type="ORF">ACFFRE_08980</name>
</gene>
<dbReference type="InterPro" id="IPR006656">
    <property type="entry name" value="Mopterin_OxRdtase"/>
</dbReference>
<dbReference type="PANTHER" id="PTHR43105:SF10">
    <property type="entry name" value="NADH-QUINONE OXIDOREDUCTASE SUBUNIT G"/>
    <property type="match status" value="1"/>
</dbReference>
<accession>A0ABV6C5P1</accession>
<reference evidence="7 8" key="1">
    <citation type="submission" date="2024-09" db="EMBL/GenBank/DDBJ databases">
        <authorList>
            <person name="Sun Q."/>
            <person name="Mori K."/>
        </authorList>
    </citation>
    <scope>NUCLEOTIDE SEQUENCE [LARGE SCALE GENOMIC DNA]</scope>
    <source>
        <strain evidence="7 8">JCM 15389</strain>
    </source>
</reference>
<dbReference type="SUPFAM" id="SSF53706">
    <property type="entry name" value="Formate dehydrogenase/DMSO reductase, domains 1-3"/>
    <property type="match status" value="1"/>
</dbReference>
<evidence type="ECO:0000313" key="8">
    <source>
        <dbReference type="Proteomes" id="UP001589788"/>
    </source>
</evidence>
<evidence type="ECO:0000259" key="5">
    <source>
        <dbReference type="Pfam" id="PF00384"/>
    </source>
</evidence>
<comment type="caution">
    <text evidence="7">The sequence shown here is derived from an EMBL/GenBank/DDBJ whole genome shotgun (WGS) entry which is preliminary data.</text>
</comment>
<dbReference type="EMBL" id="JBHLYQ010000085">
    <property type="protein sequence ID" value="MFC0082277.1"/>
    <property type="molecule type" value="Genomic_DNA"/>
</dbReference>
<protein>
    <submittedName>
        <fullName evidence="7">Molybdopterin-dependent oxidoreductase</fullName>
    </submittedName>
</protein>
<dbReference type="CDD" id="cd02775">
    <property type="entry name" value="MopB_CT"/>
    <property type="match status" value="1"/>
</dbReference>
<dbReference type="InterPro" id="IPR050123">
    <property type="entry name" value="Prok_molybdopt-oxidoreductase"/>
</dbReference>
<dbReference type="Proteomes" id="UP001589788">
    <property type="component" value="Unassembled WGS sequence"/>
</dbReference>
<organism evidence="7 8">
    <name type="scientific">Aciditerrimonas ferrireducens</name>
    <dbReference type="NCBI Taxonomy" id="667306"/>
    <lineage>
        <taxon>Bacteria</taxon>
        <taxon>Bacillati</taxon>
        <taxon>Actinomycetota</taxon>
        <taxon>Acidimicrobiia</taxon>
        <taxon>Acidimicrobiales</taxon>
        <taxon>Acidimicrobiaceae</taxon>
        <taxon>Aciditerrimonas</taxon>
    </lineage>
</organism>
<evidence type="ECO:0000256" key="2">
    <source>
        <dbReference type="ARBA" id="ARBA00023004"/>
    </source>
</evidence>
<feature type="non-terminal residue" evidence="7">
    <location>
        <position position="1"/>
    </location>
</feature>
<evidence type="ECO:0000259" key="6">
    <source>
        <dbReference type="Pfam" id="PF01568"/>
    </source>
</evidence>
<feature type="region of interest" description="Disordered" evidence="4">
    <location>
        <begin position="208"/>
        <end position="255"/>
    </location>
</feature>
<keyword evidence="8" id="KW-1185">Reference proteome</keyword>
<sequence length="370" mass="37675">GEMAGLVLLGADPLGDLPDRQLAEAALGRAELLIALDGVLTPSAARAQVVLPVAVHHERAGTVTNLEGRVSRVAPKVTPPGQSWPDWMVAAALAERVGSPLPYQNLSEIWEEVERLAPAYRGLDGAVLARPELADGVVVPLREVPLGLPTRRPARLDPMATPGILQVDQQGAPLVAGRAVPLGGGELPSLDGRAAPAALGAREAGALGEGTLSEPSSGDGEPPATHPAGAEQGTAQPGVPLPAIEAPALPPPSPGRFRLATSRALYDEGVAVDLVPELAALVRPAAARLHPEDLAALGATRVRVRSGNGSVVLGTEADPGVARGTVLVAANVPADGQGGRVADLVDLRSPVTEVTLEAVAGEDSSREDRS</sequence>
<dbReference type="Gene3D" id="3.40.50.740">
    <property type="match status" value="1"/>
</dbReference>
<evidence type="ECO:0000256" key="3">
    <source>
        <dbReference type="ARBA" id="ARBA00023014"/>
    </source>
</evidence>
<dbReference type="InterPro" id="IPR009010">
    <property type="entry name" value="Asp_de-COase-like_dom_sf"/>
</dbReference>
<dbReference type="Pfam" id="PF01568">
    <property type="entry name" value="Molydop_binding"/>
    <property type="match status" value="1"/>
</dbReference>
<evidence type="ECO:0000256" key="1">
    <source>
        <dbReference type="ARBA" id="ARBA00022723"/>
    </source>
</evidence>
<keyword evidence="1" id="KW-0479">Metal-binding</keyword>
<dbReference type="PANTHER" id="PTHR43105">
    <property type="entry name" value="RESPIRATORY NITRATE REDUCTASE"/>
    <property type="match status" value="1"/>
</dbReference>
<proteinExistence type="predicted"/>
<evidence type="ECO:0000313" key="7">
    <source>
        <dbReference type="EMBL" id="MFC0082277.1"/>
    </source>
</evidence>
<feature type="domain" description="Molybdopterin dinucleotide-binding" evidence="6">
    <location>
        <begin position="276"/>
        <end position="351"/>
    </location>
</feature>
<keyword evidence="2" id="KW-0408">Iron</keyword>
<dbReference type="SUPFAM" id="SSF50692">
    <property type="entry name" value="ADC-like"/>
    <property type="match status" value="1"/>
</dbReference>